<dbReference type="InterPro" id="IPR023059">
    <property type="entry name" value="Foldase_PrsA"/>
</dbReference>
<dbReference type="EC" id="5.2.1.8" evidence="11"/>
<dbReference type="SUPFAM" id="SSF54534">
    <property type="entry name" value="FKBP-like"/>
    <property type="match status" value="1"/>
</dbReference>
<protein>
    <recommendedName>
        <fullName evidence="11">Foldase protein PrsA</fullName>
        <ecNumber evidence="11">5.2.1.8</ecNumber>
    </recommendedName>
</protein>
<evidence type="ECO:0000256" key="9">
    <source>
        <dbReference type="ARBA" id="ARBA00023235"/>
    </source>
</evidence>
<proteinExistence type="inferred from homology"/>
<dbReference type="GO" id="GO:0003755">
    <property type="term" value="F:peptidyl-prolyl cis-trans isomerase activity"/>
    <property type="evidence" value="ECO:0007669"/>
    <property type="project" value="UniProtKB-UniRule"/>
</dbReference>
<evidence type="ECO:0000256" key="1">
    <source>
        <dbReference type="ARBA" id="ARBA00000971"/>
    </source>
</evidence>
<dbReference type="HAMAP" id="MF_01145">
    <property type="entry name" value="Foldase_PrsA"/>
    <property type="match status" value="1"/>
</dbReference>
<evidence type="ECO:0000313" key="14">
    <source>
        <dbReference type="EMBL" id="MDF8370479.1"/>
    </source>
</evidence>
<dbReference type="InterPro" id="IPR000297">
    <property type="entry name" value="PPIase_PpiC"/>
</dbReference>
<keyword evidence="4 11" id="KW-1003">Cell membrane</keyword>
<evidence type="ECO:0000313" key="15">
    <source>
        <dbReference type="Proteomes" id="UP001215461"/>
    </source>
</evidence>
<evidence type="ECO:0000256" key="3">
    <source>
        <dbReference type="ARBA" id="ARBA00006071"/>
    </source>
</evidence>
<feature type="region of interest" description="Disordered" evidence="12">
    <location>
        <begin position="297"/>
        <end position="349"/>
    </location>
</feature>
<dbReference type="Gene3D" id="3.10.50.40">
    <property type="match status" value="1"/>
</dbReference>
<dbReference type="InterPro" id="IPR046357">
    <property type="entry name" value="PPIase_dom_sf"/>
</dbReference>
<gene>
    <name evidence="11" type="primary">prsA</name>
    <name evidence="14" type="ORF">G9403_02225</name>
</gene>
<dbReference type="GO" id="GO:0006457">
    <property type="term" value="P:protein folding"/>
    <property type="evidence" value="ECO:0007669"/>
    <property type="project" value="UniProtKB-UniRule"/>
</dbReference>
<comment type="function">
    <text evidence="11">Plays a major role in protein secretion by helping the post-translocational extracellular folding of several secreted proteins.</text>
</comment>
<comment type="caution">
    <text evidence="14">The sequence shown here is derived from an EMBL/GenBank/DDBJ whole genome shotgun (WGS) entry which is preliminary data.</text>
</comment>
<dbReference type="Proteomes" id="UP001215461">
    <property type="component" value="Unassembled WGS sequence"/>
</dbReference>
<evidence type="ECO:0000256" key="2">
    <source>
        <dbReference type="ARBA" id="ARBA00004193"/>
    </source>
</evidence>
<keyword evidence="10" id="KW-0449">Lipoprotein</keyword>
<comment type="similarity">
    <text evidence="3 11">Belongs to the PrsA family.</text>
</comment>
<keyword evidence="6 11" id="KW-0697">Rotamase</keyword>
<keyword evidence="7 11" id="KW-0472">Membrane</keyword>
<evidence type="ECO:0000256" key="5">
    <source>
        <dbReference type="ARBA" id="ARBA00022729"/>
    </source>
</evidence>
<dbReference type="PANTHER" id="PTHR47245">
    <property type="entry name" value="PEPTIDYLPROLYL ISOMERASE"/>
    <property type="match status" value="1"/>
</dbReference>
<dbReference type="InterPro" id="IPR050245">
    <property type="entry name" value="PrsA_foldase"/>
</dbReference>
<evidence type="ECO:0000256" key="6">
    <source>
        <dbReference type="ARBA" id="ARBA00023110"/>
    </source>
</evidence>
<evidence type="ECO:0000256" key="10">
    <source>
        <dbReference type="ARBA" id="ARBA00023288"/>
    </source>
</evidence>
<dbReference type="InterPro" id="IPR027304">
    <property type="entry name" value="Trigger_fact/SurA_dom_sf"/>
</dbReference>
<comment type="catalytic activity">
    <reaction evidence="1 11">
        <text>[protein]-peptidylproline (omega=180) = [protein]-peptidylproline (omega=0)</text>
        <dbReference type="Rhea" id="RHEA:16237"/>
        <dbReference type="Rhea" id="RHEA-COMP:10747"/>
        <dbReference type="Rhea" id="RHEA-COMP:10748"/>
        <dbReference type="ChEBI" id="CHEBI:83833"/>
        <dbReference type="ChEBI" id="CHEBI:83834"/>
        <dbReference type="EC" id="5.2.1.8"/>
    </reaction>
</comment>
<dbReference type="RefSeq" id="WP_164222548.1">
    <property type="nucleotide sequence ID" value="NZ_CP098365.1"/>
</dbReference>
<evidence type="ECO:0000256" key="4">
    <source>
        <dbReference type="ARBA" id="ARBA00022475"/>
    </source>
</evidence>
<feature type="domain" description="PpiC" evidence="13">
    <location>
        <begin position="139"/>
        <end position="234"/>
    </location>
</feature>
<accession>A0ABD4XGP9</accession>
<keyword evidence="5 11" id="KW-0732">Signal</keyword>
<dbReference type="GO" id="GO:0005886">
    <property type="term" value="C:plasma membrane"/>
    <property type="evidence" value="ECO:0007669"/>
    <property type="project" value="UniProtKB-SubCell"/>
</dbReference>
<dbReference type="PANTHER" id="PTHR47245:SF1">
    <property type="entry name" value="FOLDASE PROTEIN PRSA"/>
    <property type="match status" value="1"/>
</dbReference>
<keyword evidence="9 11" id="KW-0413">Isomerase</keyword>
<evidence type="ECO:0000259" key="13">
    <source>
        <dbReference type="PROSITE" id="PS50198"/>
    </source>
</evidence>
<reference evidence="14 15" key="1">
    <citation type="submission" date="2020-03" db="EMBL/GenBank/DDBJ databases">
        <title>Comparative genomics of Weissella paramesenteroides.</title>
        <authorList>
            <person name="Kant R."/>
            <person name="Takala T."/>
            <person name="Saris P."/>
        </authorList>
    </citation>
    <scope>NUCLEOTIDE SEQUENCE [LARGE SCALE GENOMIC DNA]</scope>
    <source>
        <strain evidence="14 15">SJ27-4</strain>
    </source>
</reference>
<dbReference type="EMBL" id="JAANXN010000002">
    <property type="protein sequence ID" value="MDF8370479.1"/>
    <property type="molecule type" value="Genomic_DNA"/>
</dbReference>
<name>A0ABD4XGP9_WEIPA</name>
<dbReference type="AlphaFoldDB" id="A0ABD4XGP9"/>
<evidence type="ECO:0000256" key="8">
    <source>
        <dbReference type="ARBA" id="ARBA00023139"/>
    </source>
</evidence>
<dbReference type="SUPFAM" id="SSF109998">
    <property type="entry name" value="Triger factor/SurA peptide-binding domain-like"/>
    <property type="match status" value="1"/>
</dbReference>
<evidence type="ECO:0000256" key="7">
    <source>
        <dbReference type="ARBA" id="ARBA00023136"/>
    </source>
</evidence>
<sequence>MWKKVLGVLVVIAAGVGLAAWGIGPKSLVTTDAGNVSQAEYYKKLKSSPEGQKELANMIIQKVLDKKYGDKVSKKSIESQYNDAKSQYGSQFSQVLSQNGMTEDSFRDSLRIQALEKQAVIADKHYSNKQLHKAYKEYQPKVSVSVILTSSEDDAKKIIAQLDKGGDFAKLAKEKSIDTNTKKNGGKMTSFDSTDTNLEDDFKTAAFKLKKGEYTKTPVKSTSSQGYFIIKMNSKSDKKSFSALKSKMKSILVEKTMSDTTEVQAIVGEELGKANVNIKDSTLQNVLSTYTQAAATAKTAKSSSSSESSSSSSESSSSSSEASSSSSSSSSASSDSSSSSSSASSESSN</sequence>
<keyword evidence="8" id="KW-0564">Palmitate</keyword>
<comment type="subcellular location">
    <subcellularLocation>
        <location evidence="2">Cell membrane</location>
        <topology evidence="2">Lipid-anchor</topology>
    </subcellularLocation>
</comment>
<evidence type="ECO:0000256" key="11">
    <source>
        <dbReference type="HAMAP-Rule" id="MF_01145"/>
    </source>
</evidence>
<organism evidence="14 15">
    <name type="scientific">Weissella paramesenteroides</name>
    <name type="common">Leuconostoc paramesenteroides</name>
    <dbReference type="NCBI Taxonomy" id="1249"/>
    <lineage>
        <taxon>Bacteria</taxon>
        <taxon>Bacillati</taxon>
        <taxon>Bacillota</taxon>
        <taxon>Bacilli</taxon>
        <taxon>Lactobacillales</taxon>
        <taxon>Lactobacillaceae</taxon>
        <taxon>Weissella</taxon>
    </lineage>
</organism>
<evidence type="ECO:0000256" key="12">
    <source>
        <dbReference type="SAM" id="MobiDB-lite"/>
    </source>
</evidence>
<dbReference type="PROSITE" id="PS50198">
    <property type="entry name" value="PPIC_PPIASE_2"/>
    <property type="match status" value="1"/>
</dbReference>
<dbReference type="Pfam" id="PF00639">
    <property type="entry name" value="Rotamase"/>
    <property type="match status" value="1"/>
</dbReference>